<organism evidence="1 2">
    <name type="scientific">Acropora cervicornis</name>
    <name type="common">Staghorn coral</name>
    <dbReference type="NCBI Taxonomy" id="6130"/>
    <lineage>
        <taxon>Eukaryota</taxon>
        <taxon>Metazoa</taxon>
        <taxon>Cnidaria</taxon>
        <taxon>Anthozoa</taxon>
        <taxon>Hexacorallia</taxon>
        <taxon>Scleractinia</taxon>
        <taxon>Astrocoeniina</taxon>
        <taxon>Acroporidae</taxon>
        <taxon>Acropora</taxon>
    </lineage>
</organism>
<protein>
    <submittedName>
        <fullName evidence="1">Uncharacterized protein</fullName>
    </submittedName>
</protein>
<keyword evidence="2" id="KW-1185">Reference proteome</keyword>
<name>A0AAD9QPQ7_ACRCE</name>
<dbReference type="Proteomes" id="UP001249851">
    <property type="component" value="Unassembled WGS sequence"/>
</dbReference>
<proteinExistence type="predicted"/>
<reference evidence="1" key="2">
    <citation type="journal article" date="2023" name="Science">
        <title>Genomic signatures of disease resistance in endangered staghorn corals.</title>
        <authorList>
            <person name="Vollmer S.V."/>
            <person name="Selwyn J.D."/>
            <person name="Despard B.A."/>
            <person name="Roesel C.L."/>
        </authorList>
    </citation>
    <scope>NUCLEOTIDE SEQUENCE</scope>
    <source>
        <strain evidence="1">K2</strain>
    </source>
</reference>
<dbReference type="EMBL" id="JARQWQ010000021">
    <property type="protein sequence ID" value="KAK2564865.1"/>
    <property type="molecule type" value="Genomic_DNA"/>
</dbReference>
<sequence length="233" mass="25995">MQRHAIDCFVRRHGYVSNTSVRFRSPSIISFKDSYIFLNKLKPPTGECYPKNLRMGAFKKEVIQLFLCRATEAEQALELIAHGCSFQYGRANIDRVRIPLDGDASSFLRKGNANVKSIVVAISRAAMNQDPEDAQDQDTQQRNEAEHLVAADNEPRVSHSDADVLPTPSPFAVILDSTVFHSLSAVQIGVFGNVRHICGFFGNVRHICGLLYPVLRVIKRRLSGFFSVSCAKL</sequence>
<accession>A0AAD9QPQ7</accession>
<reference evidence="1" key="1">
    <citation type="journal article" date="2023" name="G3 (Bethesda)">
        <title>Whole genome assembly and annotation of the endangered Caribbean coral Acropora cervicornis.</title>
        <authorList>
            <person name="Selwyn J.D."/>
            <person name="Vollmer S.V."/>
        </authorList>
    </citation>
    <scope>NUCLEOTIDE SEQUENCE</scope>
    <source>
        <strain evidence="1">K2</strain>
    </source>
</reference>
<evidence type="ECO:0000313" key="1">
    <source>
        <dbReference type="EMBL" id="KAK2564865.1"/>
    </source>
</evidence>
<evidence type="ECO:0000313" key="2">
    <source>
        <dbReference type="Proteomes" id="UP001249851"/>
    </source>
</evidence>
<dbReference type="AlphaFoldDB" id="A0AAD9QPQ7"/>
<comment type="caution">
    <text evidence="1">The sequence shown here is derived from an EMBL/GenBank/DDBJ whole genome shotgun (WGS) entry which is preliminary data.</text>
</comment>
<gene>
    <name evidence="1" type="ORF">P5673_011562</name>
</gene>